<evidence type="ECO:0000313" key="2">
    <source>
        <dbReference type="EMBL" id="CEK58174.1"/>
    </source>
</evidence>
<feature type="non-terminal residue" evidence="2">
    <location>
        <position position="147"/>
    </location>
</feature>
<protein>
    <submittedName>
        <fullName evidence="2">Uncharacterized protein</fullName>
    </submittedName>
</protein>
<gene>
    <name evidence="2" type="primary">ORF32225</name>
</gene>
<evidence type="ECO:0000256" key="1">
    <source>
        <dbReference type="SAM" id="MobiDB-lite"/>
    </source>
</evidence>
<name>A0A0B6YPI4_9EUPU</name>
<dbReference type="EMBL" id="HACG01011309">
    <property type="protein sequence ID" value="CEK58174.1"/>
    <property type="molecule type" value="Transcribed_RNA"/>
</dbReference>
<dbReference type="AlphaFoldDB" id="A0A0B6YPI4"/>
<accession>A0A0B6YPI4</accession>
<sequence>DKIDTLSVSSDTSHYLISETDLQMMNDGISMSAESLEKETDIDYVEGSVFDSPYDQYSPDSSYQTSFQSTFPNLASFSGDYLAAVGFSTDSALSMLSDLGTFQTQIIFSKNLKRNTPKESLIENNRGNWLTPTASGNNSKMPLVRND</sequence>
<reference evidence="2" key="1">
    <citation type="submission" date="2014-12" db="EMBL/GenBank/DDBJ databases">
        <title>Insight into the proteome of Arion vulgaris.</title>
        <authorList>
            <person name="Aradska J."/>
            <person name="Bulat T."/>
            <person name="Smidak R."/>
            <person name="Sarate P."/>
            <person name="Gangsoo J."/>
            <person name="Sialana F."/>
            <person name="Bilban M."/>
            <person name="Lubec G."/>
        </authorList>
    </citation>
    <scope>NUCLEOTIDE SEQUENCE</scope>
    <source>
        <tissue evidence="2">Skin</tissue>
    </source>
</reference>
<feature type="non-terminal residue" evidence="2">
    <location>
        <position position="1"/>
    </location>
</feature>
<feature type="compositionally biased region" description="Polar residues" evidence="1">
    <location>
        <begin position="122"/>
        <end position="140"/>
    </location>
</feature>
<feature type="region of interest" description="Disordered" evidence="1">
    <location>
        <begin position="119"/>
        <end position="147"/>
    </location>
</feature>
<organism evidence="2">
    <name type="scientific">Arion vulgaris</name>
    <dbReference type="NCBI Taxonomy" id="1028688"/>
    <lineage>
        <taxon>Eukaryota</taxon>
        <taxon>Metazoa</taxon>
        <taxon>Spiralia</taxon>
        <taxon>Lophotrochozoa</taxon>
        <taxon>Mollusca</taxon>
        <taxon>Gastropoda</taxon>
        <taxon>Heterobranchia</taxon>
        <taxon>Euthyneura</taxon>
        <taxon>Panpulmonata</taxon>
        <taxon>Eupulmonata</taxon>
        <taxon>Stylommatophora</taxon>
        <taxon>Helicina</taxon>
        <taxon>Arionoidea</taxon>
        <taxon>Arionidae</taxon>
        <taxon>Arion</taxon>
    </lineage>
</organism>
<proteinExistence type="predicted"/>